<dbReference type="InterPro" id="IPR029056">
    <property type="entry name" value="Ribokinase-like"/>
</dbReference>
<dbReference type="GO" id="GO:0008865">
    <property type="term" value="F:fructokinase activity"/>
    <property type="evidence" value="ECO:0007669"/>
    <property type="project" value="UniProtKB-ARBA"/>
</dbReference>
<evidence type="ECO:0000259" key="7">
    <source>
        <dbReference type="Pfam" id="PF00294"/>
    </source>
</evidence>
<dbReference type="AlphaFoldDB" id="A0A246JGT3"/>
<dbReference type="InterPro" id="IPR050306">
    <property type="entry name" value="PfkB_Carbo_kinase"/>
</dbReference>
<dbReference type="GO" id="GO:0006000">
    <property type="term" value="P:fructose metabolic process"/>
    <property type="evidence" value="ECO:0007669"/>
    <property type="project" value="UniProtKB-ARBA"/>
</dbReference>
<dbReference type="SUPFAM" id="SSF53613">
    <property type="entry name" value="Ribokinase-like"/>
    <property type="match status" value="1"/>
</dbReference>
<dbReference type="PANTHER" id="PTHR43085:SF1">
    <property type="entry name" value="PSEUDOURIDINE KINASE-RELATED"/>
    <property type="match status" value="1"/>
</dbReference>
<comment type="similarity">
    <text evidence="1 6">Belongs to the carbohydrate kinase PfkB family.</text>
</comment>
<dbReference type="Gene3D" id="3.40.1190.20">
    <property type="match status" value="1"/>
</dbReference>
<dbReference type="PANTHER" id="PTHR43085">
    <property type="entry name" value="HEXOKINASE FAMILY MEMBER"/>
    <property type="match status" value="1"/>
</dbReference>
<comment type="caution">
    <text evidence="8">The sequence shown here is derived from an EMBL/GenBank/DDBJ whole genome shotgun (WGS) entry which is preliminary data.</text>
</comment>
<feature type="domain" description="Carbohydrate kinase PfkB" evidence="7">
    <location>
        <begin position="17"/>
        <end position="298"/>
    </location>
</feature>
<protein>
    <submittedName>
        <fullName evidence="8">Carbohydrate kinase</fullName>
    </submittedName>
</protein>
<evidence type="ECO:0000256" key="1">
    <source>
        <dbReference type="ARBA" id="ARBA00010688"/>
    </source>
</evidence>
<dbReference type="InterPro" id="IPR002173">
    <property type="entry name" value="Carboh/pur_kinase_PfkB_CS"/>
</dbReference>
<keyword evidence="2 6" id="KW-0808">Transferase</keyword>
<dbReference type="OrthoDB" id="9779730at2"/>
<evidence type="ECO:0000256" key="2">
    <source>
        <dbReference type="ARBA" id="ARBA00022679"/>
    </source>
</evidence>
<dbReference type="InterPro" id="IPR002139">
    <property type="entry name" value="Ribo/fructo_kinase"/>
</dbReference>
<keyword evidence="9" id="KW-1185">Reference proteome</keyword>
<keyword evidence="3" id="KW-0547">Nucleotide-binding</keyword>
<dbReference type="CDD" id="cd01167">
    <property type="entry name" value="bac_FRK"/>
    <property type="match status" value="1"/>
</dbReference>
<dbReference type="PROSITE" id="PS00584">
    <property type="entry name" value="PFKB_KINASES_2"/>
    <property type="match status" value="1"/>
</dbReference>
<evidence type="ECO:0000313" key="8">
    <source>
        <dbReference type="EMBL" id="OWQ91467.1"/>
    </source>
</evidence>
<gene>
    <name evidence="8" type="ORF">CDN99_09960</name>
</gene>
<organism evidence="8 9">
    <name type="scientific">Roseateles aquatilis</name>
    <dbReference type="NCBI Taxonomy" id="431061"/>
    <lineage>
        <taxon>Bacteria</taxon>
        <taxon>Pseudomonadati</taxon>
        <taxon>Pseudomonadota</taxon>
        <taxon>Betaproteobacteria</taxon>
        <taxon>Burkholderiales</taxon>
        <taxon>Sphaerotilaceae</taxon>
        <taxon>Roseateles</taxon>
    </lineage>
</organism>
<dbReference type="PRINTS" id="PR00990">
    <property type="entry name" value="RIBOKINASE"/>
</dbReference>
<dbReference type="RefSeq" id="WP_088384693.1">
    <property type="nucleotide sequence ID" value="NZ_NIOF01000003.1"/>
</dbReference>
<accession>A0A246JGT3</accession>
<evidence type="ECO:0000313" key="9">
    <source>
        <dbReference type="Proteomes" id="UP000197468"/>
    </source>
</evidence>
<evidence type="ECO:0000256" key="4">
    <source>
        <dbReference type="ARBA" id="ARBA00022777"/>
    </source>
</evidence>
<dbReference type="Proteomes" id="UP000197468">
    <property type="component" value="Unassembled WGS sequence"/>
</dbReference>
<proteinExistence type="inferred from homology"/>
<dbReference type="GO" id="GO:0005524">
    <property type="term" value="F:ATP binding"/>
    <property type="evidence" value="ECO:0007669"/>
    <property type="project" value="UniProtKB-KW"/>
</dbReference>
<dbReference type="InterPro" id="IPR011611">
    <property type="entry name" value="PfkB_dom"/>
</dbReference>
<keyword evidence="5" id="KW-0067">ATP-binding</keyword>
<evidence type="ECO:0000256" key="6">
    <source>
        <dbReference type="RuleBase" id="RU003704"/>
    </source>
</evidence>
<dbReference type="Pfam" id="PF00294">
    <property type="entry name" value="PfkB"/>
    <property type="match status" value="1"/>
</dbReference>
<evidence type="ECO:0000256" key="5">
    <source>
        <dbReference type="ARBA" id="ARBA00022840"/>
    </source>
</evidence>
<dbReference type="EMBL" id="NIOF01000003">
    <property type="protein sequence ID" value="OWQ91467.1"/>
    <property type="molecule type" value="Genomic_DNA"/>
</dbReference>
<name>A0A246JGT3_9BURK</name>
<evidence type="ECO:0000256" key="3">
    <source>
        <dbReference type="ARBA" id="ARBA00022741"/>
    </source>
</evidence>
<reference evidence="8 9" key="1">
    <citation type="journal article" date="2008" name="Int. J. Syst. Evol. Microbiol.">
        <title>Description of Roseateles aquatilis sp. nov. and Roseateles terrae sp. nov., in the class Betaproteobacteria, and emended description of the genus Roseateles.</title>
        <authorList>
            <person name="Gomila M."/>
            <person name="Bowien B."/>
            <person name="Falsen E."/>
            <person name="Moore E.R."/>
            <person name="Lalucat J."/>
        </authorList>
    </citation>
    <scope>NUCLEOTIDE SEQUENCE [LARGE SCALE GENOMIC DNA]</scope>
    <source>
        <strain evidence="8 9">CCUG 48205</strain>
    </source>
</reference>
<sequence>MSLTPTTVVHADLASFVSFGEALTDMIRIGPEEWRSRSGGSPWNVAVAMSRLGQLSAFAGGVSKDPFGQAIWQASADASLDLRFIQQFAKSPLVAYVHQVDPPEYAFVGDDSADLHFRPHALPAGWRRALRWAHFGSISLTREPLAARLVALAESLKDEGVKISYDPNYRITMDSRYDRTLERMCRMADVIKVSDEDLRGLFRSRDHHLGLAQIAAWNPRAIVMLTLGERGAQLFHPKADLSASPPPLETLGDTVGAGDAAMAGLLYSLINGPHADAEEHLRWAVAAGAAACSGAGVNGLSAGFVTSLIDRVQVKRAELA</sequence>
<keyword evidence="4 6" id="KW-0418">Kinase</keyword>